<dbReference type="Proteomes" id="UP000008673">
    <property type="component" value="Unassembled WGS sequence"/>
</dbReference>
<dbReference type="HOGENOM" id="CLU_011148_0_0_1"/>
<evidence type="ECO:0000313" key="1">
    <source>
        <dbReference type="EMBL" id="ESX00001.1"/>
    </source>
</evidence>
<dbReference type="Pfam" id="PF07350">
    <property type="entry name" value="Gig2-like"/>
    <property type="match status" value="1"/>
</dbReference>
<dbReference type="PANTHER" id="PTHR30613">
    <property type="entry name" value="UNCHARACTERIZED PROTEIN YBIU-RELATED"/>
    <property type="match status" value="1"/>
</dbReference>
<dbReference type="InterPro" id="IPR010856">
    <property type="entry name" value="Gig2-like"/>
</dbReference>
<evidence type="ECO:0008006" key="3">
    <source>
        <dbReference type="Google" id="ProtNLM"/>
    </source>
</evidence>
<dbReference type="InterPro" id="IPR027443">
    <property type="entry name" value="IPNS-like_sf"/>
</dbReference>
<evidence type="ECO:0000313" key="2">
    <source>
        <dbReference type="Proteomes" id="UP000008673"/>
    </source>
</evidence>
<comment type="caution">
    <text evidence="1">The sequence shown here is derived from an EMBL/GenBank/DDBJ whole genome shotgun (WGS) entry which is preliminary data.</text>
</comment>
<keyword evidence="2" id="KW-1185">Reference proteome</keyword>
<dbReference type="eggNOG" id="ENOG502QRVA">
    <property type="taxonomic scope" value="Eukaryota"/>
</dbReference>
<reference evidence="1 2" key="1">
    <citation type="journal article" date="2013" name="BMC Genomics">
        <title>Genome sequence and analysis of methylotrophic yeast Hansenula polymorpha DL1.</title>
        <authorList>
            <person name="Ravin N.V."/>
            <person name="Eldarov M.A."/>
            <person name="Kadnikov V.V."/>
            <person name="Beletsky A.V."/>
            <person name="Schneider J."/>
            <person name="Mardanova E.S."/>
            <person name="Smekalova E.M."/>
            <person name="Zvereva M.I."/>
            <person name="Dontsova O.A."/>
            <person name="Mardanov A.V."/>
            <person name="Skryabin K.G."/>
        </authorList>
    </citation>
    <scope>NUCLEOTIDE SEQUENCE [LARGE SCALE GENOMIC DNA]</scope>
    <source>
        <strain evidence="2">ATCC 26012 / BCRC 20466 / JCM 22074 / NRRL Y-7560 / DL-1</strain>
    </source>
</reference>
<gene>
    <name evidence="1" type="ORF">HPODL_00890</name>
</gene>
<name>W1QFU9_OGAPD</name>
<dbReference type="GeneID" id="25770357"/>
<dbReference type="PANTHER" id="PTHR30613:SF1">
    <property type="entry name" value="DUF1479 DOMAIN PROTEIN (AFU_ORTHOLOGUE AFUA_5G09280)"/>
    <property type="match status" value="1"/>
</dbReference>
<protein>
    <recommendedName>
        <fullName evidence="3">DUF1479-domain-containing protein</fullName>
    </recommendedName>
</protein>
<dbReference type="RefSeq" id="XP_013934807.1">
    <property type="nucleotide sequence ID" value="XM_014079332.1"/>
</dbReference>
<dbReference type="OMA" id="YIMLRPL"/>
<organism evidence="1 2">
    <name type="scientific">Ogataea parapolymorpha (strain ATCC 26012 / BCRC 20466 / JCM 22074 / NRRL Y-7560 / DL-1)</name>
    <name type="common">Yeast</name>
    <name type="synonym">Hansenula polymorpha</name>
    <dbReference type="NCBI Taxonomy" id="871575"/>
    <lineage>
        <taxon>Eukaryota</taxon>
        <taxon>Fungi</taxon>
        <taxon>Dikarya</taxon>
        <taxon>Ascomycota</taxon>
        <taxon>Saccharomycotina</taxon>
        <taxon>Pichiomycetes</taxon>
        <taxon>Pichiales</taxon>
        <taxon>Pichiaceae</taxon>
        <taxon>Ogataea</taxon>
    </lineage>
</organism>
<sequence length="467" mass="53381">MTTTTITTLRLESRFKELKREIIRPENREAVQASWGRLLKALDRKADEISRAGSSYIPEVNWGDIENGGFTEEMTSLIHARGCLIIRDVIDDEQCNQWREDTKKYIKSHPGITGTPRTGVTSNWFIHWSKAQVEARSHPRMVQLMKAVGKLYKNNDPDALLDMDSQVVYADRLRIRYPGRDSTLPLHLDSSSIERWEDEQYRDVYREIFEGRWEDWDPNLIDRRPSANQDLYQGMSSNGSTCSVFRSFQGWLALSDAKPGEGTIWFLPDLKCVLAYILLRPFFDERGNLDLSSAQFPGATPGSGQFMANDRAMFPHLQHDKSVVGIPYVKPGDFVLWHADLLHEVDEEHKGDKESSVVYIAHTPLCPYNIETLKDSRECFESGAKPRDFRYEYDDGPDESSYEDRGREEHLLSLEGKQALGLVPFDVNEEGLTPGQIAVRKMANEAMQGYWSTSQSAPVMQKTSQVE</sequence>
<dbReference type="EMBL" id="AEOI02000006">
    <property type="protein sequence ID" value="ESX00001.1"/>
    <property type="molecule type" value="Genomic_DNA"/>
</dbReference>
<proteinExistence type="predicted"/>
<dbReference type="AlphaFoldDB" id="W1QFU9"/>
<dbReference type="OrthoDB" id="8249012at2759"/>
<dbReference type="STRING" id="871575.W1QFU9"/>
<dbReference type="KEGG" id="opa:HPODL_00890"/>
<dbReference type="Gene3D" id="2.60.120.330">
    <property type="entry name" value="B-lactam Antibiotic, Isopenicillin N Synthase, Chain"/>
    <property type="match status" value="1"/>
</dbReference>
<dbReference type="SUPFAM" id="SSF51197">
    <property type="entry name" value="Clavaminate synthase-like"/>
    <property type="match status" value="1"/>
</dbReference>
<accession>W1QFU9</accession>